<dbReference type="Pfam" id="PF11751">
    <property type="entry name" value="PorP_SprF"/>
    <property type="match status" value="1"/>
</dbReference>
<dbReference type="InterPro" id="IPR019861">
    <property type="entry name" value="PorP/SprF_Bacteroidetes"/>
</dbReference>
<feature type="chain" id="PRO_5046171069" evidence="1">
    <location>
        <begin position="20"/>
        <end position="302"/>
    </location>
</feature>
<name>A0ABY2DQL1_9FLAO</name>
<sequence length="302" mass="33890">MKTRVLLFALLFTGIISYAQQDAQFSQYMYNTININPAYAGSRGVLSIFALHRTQWVGLDGAPVTNAVSVNTPINDSNLGLGVSIINDKIGPTHENTISADLSYTIPTSETFKLSFGIKATANLFDLDVTRLNPVDDDPSLHDYNNKFSPNIGAGLYYHSDKGYVGLSVPNFIESNRYDDNEVRIFKEKINYYLIAGYVFDLNESVKFKPALLTKMVYGAPLQVDVSGNFMFNNKFMVGIAYRWSAALSGMVGFQVSDSLYIGYGYDRETTNLKNYNSGSHEIFLRYEIFNNIDKITTPRFF</sequence>
<evidence type="ECO:0000256" key="1">
    <source>
        <dbReference type="SAM" id="SignalP"/>
    </source>
</evidence>
<protein>
    <submittedName>
        <fullName evidence="2">Type IX secretion system membrane protein PorP/SprF</fullName>
    </submittedName>
</protein>
<keyword evidence="1" id="KW-0732">Signal</keyword>
<dbReference type="NCBIfam" id="TIGR03519">
    <property type="entry name" value="T9SS_PorP_fam"/>
    <property type="match status" value="1"/>
</dbReference>
<feature type="signal peptide" evidence="1">
    <location>
        <begin position="1"/>
        <end position="19"/>
    </location>
</feature>
<evidence type="ECO:0000313" key="3">
    <source>
        <dbReference type="Proteomes" id="UP000294685"/>
    </source>
</evidence>
<dbReference type="RefSeq" id="WP_131998208.1">
    <property type="nucleotide sequence ID" value="NZ_SMLH01000014.1"/>
</dbReference>
<dbReference type="Proteomes" id="UP000294685">
    <property type="component" value="Unassembled WGS sequence"/>
</dbReference>
<accession>A0ABY2DQL1</accession>
<proteinExistence type="predicted"/>
<organism evidence="2 3">
    <name type="scientific">Flavobacterium ranwuense</name>
    <dbReference type="NCBI Taxonomy" id="2541725"/>
    <lineage>
        <taxon>Bacteria</taxon>
        <taxon>Pseudomonadati</taxon>
        <taxon>Bacteroidota</taxon>
        <taxon>Flavobacteriia</taxon>
        <taxon>Flavobacteriales</taxon>
        <taxon>Flavobacteriaceae</taxon>
        <taxon>Flavobacterium</taxon>
    </lineage>
</organism>
<reference evidence="2 3" key="1">
    <citation type="submission" date="2019-03" db="EMBL/GenBank/DDBJ databases">
        <title>Novel species of Flavobacterium.</title>
        <authorList>
            <person name="Liu Q."/>
            <person name="Xin Y.-H."/>
        </authorList>
    </citation>
    <scope>NUCLEOTIDE SEQUENCE [LARGE SCALE GENOMIC DNA]</scope>
    <source>
        <strain evidence="2 3">LB2P22</strain>
    </source>
</reference>
<comment type="caution">
    <text evidence="2">The sequence shown here is derived from an EMBL/GenBank/DDBJ whole genome shotgun (WGS) entry which is preliminary data.</text>
</comment>
<dbReference type="EMBL" id="SMLH01000014">
    <property type="protein sequence ID" value="TDE26872.1"/>
    <property type="molecule type" value="Genomic_DNA"/>
</dbReference>
<gene>
    <name evidence="2" type="ORF">E0I61_16050</name>
</gene>
<keyword evidence="3" id="KW-1185">Reference proteome</keyword>
<evidence type="ECO:0000313" key="2">
    <source>
        <dbReference type="EMBL" id="TDE26872.1"/>
    </source>
</evidence>